<keyword evidence="6" id="KW-0723">Serine/threonine-protein kinase</keyword>
<dbReference type="GO" id="GO:0004674">
    <property type="term" value="F:protein serine/threonine kinase activity"/>
    <property type="evidence" value="ECO:0007669"/>
    <property type="project" value="UniProtKB-KW"/>
</dbReference>
<dbReference type="PROSITE" id="PS00107">
    <property type="entry name" value="PROTEIN_KINASE_ATP"/>
    <property type="match status" value="1"/>
</dbReference>
<dbReference type="InterPro" id="IPR017441">
    <property type="entry name" value="Protein_kinase_ATP_BS"/>
</dbReference>
<dbReference type="PROSITE" id="PS50011">
    <property type="entry name" value="PROTEIN_KINASE_DOM"/>
    <property type="match status" value="1"/>
</dbReference>
<dbReference type="SUPFAM" id="SSF56112">
    <property type="entry name" value="Protein kinase-like (PK-like)"/>
    <property type="match status" value="1"/>
</dbReference>
<dbReference type="AlphaFoldDB" id="A0A8X7U8J0"/>
<keyword evidence="3" id="KW-0418">Kinase</keyword>
<dbReference type="PANTHER" id="PTHR48011">
    <property type="entry name" value="CCR4-NOT TRANSCRIPTIONAL COMPLEX SUBUNIT CAF120-RELATED"/>
    <property type="match status" value="1"/>
</dbReference>
<dbReference type="Proteomes" id="UP000886595">
    <property type="component" value="Unassembled WGS sequence"/>
</dbReference>
<gene>
    <name evidence="8" type="ORF">Bca52824_062771</name>
</gene>
<dbReference type="PROSITE" id="PS00108">
    <property type="entry name" value="PROTEIN_KINASE_ST"/>
    <property type="match status" value="1"/>
</dbReference>
<dbReference type="Gene3D" id="1.10.510.10">
    <property type="entry name" value="Transferase(Phosphotransferase) domain 1"/>
    <property type="match status" value="1"/>
</dbReference>
<dbReference type="GO" id="GO:0007165">
    <property type="term" value="P:signal transduction"/>
    <property type="evidence" value="ECO:0007669"/>
    <property type="project" value="TreeGrafter"/>
</dbReference>
<evidence type="ECO:0000259" key="7">
    <source>
        <dbReference type="PROSITE" id="PS50011"/>
    </source>
</evidence>
<accession>A0A8X7U8J0</accession>
<dbReference type="Pfam" id="PF00069">
    <property type="entry name" value="Pkinase"/>
    <property type="match status" value="1"/>
</dbReference>
<evidence type="ECO:0000313" key="8">
    <source>
        <dbReference type="EMBL" id="KAG2268216.1"/>
    </source>
</evidence>
<evidence type="ECO:0000256" key="3">
    <source>
        <dbReference type="ARBA" id="ARBA00022777"/>
    </source>
</evidence>
<feature type="domain" description="Protein kinase" evidence="7">
    <location>
        <begin position="89"/>
        <end position="287"/>
    </location>
</feature>
<dbReference type="InterPro" id="IPR008271">
    <property type="entry name" value="Ser/Thr_kinase_AS"/>
</dbReference>
<dbReference type="InterPro" id="IPR052751">
    <property type="entry name" value="Plant_MAPKKK"/>
</dbReference>
<evidence type="ECO:0000256" key="2">
    <source>
        <dbReference type="ARBA" id="ARBA00022741"/>
    </source>
</evidence>
<feature type="binding site" evidence="5">
    <location>
        <position position="124"/>
    </location>
    <ligand>
        <name>ATP</name>
        <dbReference type="ChEBI" id="CHEBI:30616"/>
    </ligand>
</feature>
<comment type="similarity">
    <text evidence="6">Belongs to the protein kinase superfamily.</text>
</comment>
<dbReference type="SMART" id="SM00220">
    <property type="entry name" value="S_TKc"/>
    <property type="match status" value="1"/>
</dbReference>
<organism evidence="8 9">
    <name type="scientific">Brassica carinata</name>
    <name type="common">Ethiopian mustard</name>
    <name type="synonym">Abyssinian cabbage</name>
    <dbReference type="NCBI Taxonomy" id="52824"/>
    <lineage>
        <taxon>Eukaryota</taxon>
        <taxon>Viridiplantae</taxon>
        <taxon>Streptophyta</taxon>
        <taxon>Embryophyta</taxon>
        <taxon>Tracheophyta</taxon>
        <taxon>Spermatophyta</taxon>
        <taxon>Magnoliopsida</taxon>
        <taxon>eudicotyledons</taxon>
        <taxon>Gunneridae</taxon>
        <taxon>Pentapetalae</taxon>
        <taxon>rosids</taxon>
        <taxon>malvids</taxon>
        <taxon>Brassicales</taxon>
        <taxon>Brassicaceae</taxon>
        <taxon>Brassiceae</taxon>
        <taxon>Brassica</taxon>
    </lineage>
</organism>
<keyword evidence="9" id="KW-1185">Reference proteome</keyword>
<dbReference type="InterPro" id="IPR000719">
    <property type="entry name" value="Prot_kinase_dom"/>
</dbReference>
<keyword evidence="1" id="KW-0808">Transferase</keyword>
<protein>
    <recommendedName>
        <fullName evidence="7">Protein kinase domain-containing protein</fullName>
    </recommendedName>
</protein>
<evidence type="ECO:0000313" key="9">
    <source>
        <dbReference type="Proteomes" id="UP000886595"/>
    </source>
</evidence>
<proteinExistence type="inferred from homology"/>
<keyword evidence="2 5" id="KW-0547">Nucleotide-binding</keyword>
<dbReference type="OrthoDB" id="1103363at2759"/>
<name>A0A8X7U8J0_BRACI</name>
<evidence type="ECO:0000256" key="6">
    <source>
        <dbReference type="RuleBase" id="RU000304"/>
    </source>
</evidence>
<sequence length="287" mass="31683">MKTFLLSSRNRNKKRKIIVATPRKHYDQFGSSLQIISQTAFEAAVNKLSTPVNASVAGVVYKSLVEVFLKREEKNYPKLLKLLSVSSSWDRSICLGEGAHGVVYLVIRNNYVNGDTLPLKIAIKSAPISSSFSLCDEERILKDLSSPHLISCYGSNITPAETQPLGSDYNVILEYCSGGSIADFLKFRGVVRMMESDVQIFSLHILKGINYVHSKKIIHCDIKPANILLKPVNSSSIVGCLMPTGFEPKLADFGLALRKTSDEYGDGCGFARGTLLYMLSASFIFQQ</sequence>
<keyword evidence="4 5" id="KW-0067">ATP-binding</keyword>
<dbReference type="EMBL" id="JAAMPC010000013">
    <property type="protein sequence ID" value="KAG2268216.1"/>
    <property type="molecule type" value="Genomic_DNA"/>
</dbReference>
<evidence type="ECO:0000256" key="1">
    <source>
        <dbReference type="ARBA" id="ARBA00022679"/>
    </source>
</evidence>
<evidence type="ECO:0000256" key="4">
    <source>
        <dbReference type="ARBA" id="ARBA00022840"/>
    </source>
</evidence>
<comment type="caution">
    <text evidence="8">The sequence shown here is derived from an EMBL/GenBank/DDBJ whole genome shotgun (WGS) entry which is preliminary data.</text>
</comment>
<reference evidence="8 9" key="1">
    <citation type="submission" date="2020-02" db="EMBL/GenBank/DDBJ databases">
        <authorList>
            <person name="Ma Q."/>
            <person name="Huang Y."/>
            <person name="Song X."/>
            <person name="Pei D."/>
        </authorList>
    </citation>
    <scope>NUCLEOTIDE SEQUENCE [LARGE SCALE GENOMIC DNA]</scope>
    <source>
        <strain evidence="8">Sxm20200214</strain>
        <tissue evidence="8">Leaf</tissue>
    </source>
</reference>
<dbReference type="InterPro" id="IPR011009">
    <property type="entry name" value="Kinase-like_dom_sf"/>
</dbReference>
<dbReference type="GO" id="GO:0005524">
    <property type="term" value="F:ATP binding"/>
    <property type="evidence" value="ECO:0007669"/>
    <property type="project" value="UniProtKB-UniRule"/>
</dbReference>
<dbReference type="PANTHER" id="PTHR48011:SF85">
    <property type="entry name" value="PROTEIN KINASE SUPERFAMILY PROTEIN"/>
    <property type="match status" value="1"/>
</dbReference>
<evidence type="ECO:0000256" key="5">
    <source>
        <dbReference type="PROSITE-ProRule" id="PRU10141"/>
    </source>
</evidence>